<dbReference type="AlphaFoldDB" id="A0A2P6N1H9"/>
<sequence length="259" mass="29958">MPSLGNGKEGIILWIHNILNREVSSLPYRLGSAKIFTKLDLKDAYWLICIREGDEWKTAFRTRYGLFEYLVIPFGLSNALGNFQAYVHSCFSDMLDRFVIIYLYDFLIFSKSEQEHIQHVSLVLQRMIEKKLFCNLKKCQFHTTRDWKPPTNVKETQSFLGFCNFYRNFIPYYSTLSSPLSNLTRKTVAWEWGTVQQKAFDDLKAAFASADVVRHFDNTLDLVLKTDASDFAISGILSHQTDCAQSPPRHSPSILIMKI</sequence>
<evidence type="ECO:0000259" key="1">
    <source>
        <dbReference type="Pfam" id="PF00078"/>
    </source>
</evidence>
<dbReference type="Pfam" id="PF17919">
    <property type="entry name" value="RT_RNaseH_2"/>
    <property type="match status" value="1"/>
</dbReference>
<comment type="caution">
    <text evidence="3">The sequence shown here is derived from an EMBL/GenBank/DDBJ whole genome shotgun (WGS) entry which is preliminary data.</text>
</comment>
<dbReference type="InterPro" id="IPR043128">
    <property type="entry name" value="Rev_trsase/Diguanyl_cyclase"/>
</dbReference>
<dbReference type="PANTHER" id="PTHR24559:SF440">
    <property type="entry name" value="RIBONUCLEASE H"/>
    <property type="match status" value="1"/>
</dbReference>
<dbReference type="InterPro" id="IPR041577">
    <property type="entry name" value="RT_RNaseH_2"/>
</dbReference>
<feature type="domain" description="Reverse transcriptase" evidence="1">
    <location>
        <begin position="29"/>
        <end position="162"/>
    </location>
</feature>
<dbReference type="CDD" id="cd01647">
    <property type="entry name" value="RT_LTR"/>
    <property type="match status" value="1"/>
</dbReference>
<evidence type="ECO:0008006" key="5">
    <source>
        <dbReference type="Google" id="ProtNLM"/>
    </source>
</evidence>
<evidence type="ECO:0000313" key="4">
    <source>
        <dbReference type="Proteomes" id="UP000241769"/>
    </source>
</evidence>
<accession>A0A2P6N1H9</accession>
<dbReference type="Gene3D" id="3.10.10.10">
    <property type="entry name" value="HIV Type 1 Reverse Transcriptase, subunit A, domain 1"/>
    <property type="match status" value="1"/>
</dbReference>
<evidence type="ECO:0000259" key="2">
    <source>
        <dbReference type="Pfam" id="PF17919"/>
    </source>
</evidence>
<protein>
    <recommendedName>
        <fullName evidence="5">Reverse transcriptase domain-containing protein</fullName>
    </recommendedName>
</protein>
<dbReference type="InterPro" id="IPR000477">
    <property type="entry name" value="RT_dom"/>
</dbReference>
<dbReference type="Proteomes" id="UP000241769">
    <property type="component" value="Unassembled WGS sequence"/>
</dbReference>
<dbReference type="STRING" id="1890364.A0A2P6N1H9"/>
<feature type="domain" description="Reverse transcriptase/retrotransposon-derived protein RNase H-like" evidence="2">
    <location>
        <begin position="192"/>
        <end position="244"/>
    </location>
</feature>
<dbReference type="SUPFAM" id="SSF56672">
    <property type="entry name" value="DNA/RNA polymerases"/>
    <property type="match status" value="1"/>
</dbReference>
<proteinExistence type="predicted"/>
<dbReference type="FunFam" id="3.30.70.270:FF:000020">
    <property type="entry name" value="Transposon Tf2-6 polyprotein-like Protein"/>
    <property type="match status" value="1"/>
</dbReference>
<dbReference type="InterPro" id="IPR053134">
    <property type="entry name" value="RNA-dir_DNA_polymerase"/>
</dbReference>
<name>A0A2P6N1H9_9EUKA</name>
<keyword evidence="4" id="KW-1185">Reference proteome</keyword>
<evidence type="ECO:0000313" key="3">
    <source>
        <dbReference type="EMBL" id="PRP77822.1"/>
    </source>
</evidence>
<dbReference type="InterPro" id="IPR043502">
    <property type="entry name" value="DNA/RNA_pol_sf"/>
</dbReference>
<dbReference type="EMBL" id="MDYQ01000254">
    <property type="protein sequence ID" value="PRP77822.1"/>
    <property type="molecule type" value="Genomic_DNA"/>
</dbReference>
<dbReference type="OrthoDB" id="16365at2759"/>
<dbReference type="PANTHER" id="PTHR24559">
    <property type="entry name" value="TRANSPOSON TY3-I GAG-POL POLYPROTEIN"/>
    <property type="match status" value="1"/>
</dbReference>
<organism evidence="3 4">
    <name type="scientific">Planoprotostelium fungivorum</name>
    <dbReference type="NCBI Taxonomy" id="1890364"/>
    <lineage>
        <taxon>Eukaryota</taxon>
        <taxon>Amoebozoa</taxon>
        <taxon>Evosea</taxon>
        <taxon>Variosea</taxon>
        <taxon>Cavosteliida</taxon>
        <taxon>Cavosteliaceae</taxon>
        <taxon>Planoprotostelium</taxon>
    </lineage>
</organism>
<dbReference type="Pfam" id="PF00078">
    <property type="entry name" value="RVT_1"/>
    <property type="match status" value="1"/>
</dbReference>
<gene>
    <name evidence="3" type="ORF">PROFUN_07764</name>
</gene>
<dbReference type="Gene3D" id="3.30.70.270">
    <property type="match status" value="2"/>
</dbReference>
<reference evidence="3 4" key="1">
    <citation type="journal article" date="2018" name="Genome Biol. Evol.">
        <title>Multiple Roots of Fruiting Body Formation in Amoebozoa.</title>
        <authorList>
            <person name="Hillmann F."/>
            <person name="Forbes G."/>
            <person name="Novohradska S."/>
            <person name="Ferling I."/>
            <person name="Riege K."/>
            <person name="Groth M."/>
            <person name="Westermann M."/>
            <person name="Marz M."/>
            <person name="Spaller T."/>
            <person name="Winckler T."/>
            <person name="Schaap P."/>
            <person name="Glockner G."/>
        </authorList>
    </citation>
    <scope>NUCLEOTIDE SEQUENCE [LARGE SCALE GENOMIC DNA]</scope>
    <source>
        <strain evidence="3 4">Jena</strain>
    </source>
</reference>
<dbReference type="InParanoid" id="A0A2P6N1H9"/>